<proteinExistence type="predicted"/>
<feature type="compositionally biased region" description="Basic and acidic residues" evidence="1">
    <location>
        <begin position="144"/>
        <end position="159"/>
    </location>
</feature>
<dbReference type="Proteomes" id="UP000006281">
    <property type="component" value="Chromosome"/>
</dbReference>
<name>K0K144_SACES</name>
<sequence>MALSDATRAGRRRGGTGVNAQTEQVDDLRLVALPTAVNVADMFVRFSLTEWRLRGMQDEAAQTVRRLVGAAVDVADPRAPGLLLVRLRLSGSHLVVEVEGYRVALPPELAGGRAGLVDLTAGGRLVWCELTLPSGMSAAAVPLPRREPRRSPAAEKLGDEPDVDPEIIQRILYGLGGAKERRPD</sequence>
<dbReference type="BioCyc" id="SESP1179773:BN6_RS15890-MONOMER"/>
<dbReference type="AlphaFoldDB" id="K0K144"/>
<feature type="region of interest" description="Disordered" evidence="1">
    <location>
        <begin position="143"/>
        <end position="163"/>
    </location>
</feature>
<keyword evidence="3" id="KW-1185">Reference proteome</keyword>
<evidence type="ECO:0000313" key="3">
    <source>
        <dbReference type="Proteomes" id="UP000006281"/>
    </source>
</evidence>
<dbReference type="STRING" id="1179773.BN6_32650"/>
<dbReference type="EMBL" id="HE804045">
    <property type="protein sequence ID" value="CCH30569.1"/>
    <property type="molecule type" value="Genomic_DNA"/>
</dbReference>
<organism evidence="2 3">
    <name type="scientific">Saccharothrix espanaensis (strain ATCC 51144 / DSM 44229 / JCM 9112 / NBRC 15066 / NRRL 15764)</name>
    <dbReference type="NCBI Taxonomy" id="1179773"/>
    <lineage>
        <taxon>Bacteria</taxon>
        <taxon>Bacillati</taxon>
        <taxon>Actinomycetota</taxon>
        <taxon>Actinomycetes</taxon>
        <taxon>Pseudonocardiales</taxon>
        <taxon>Pseudonocardiaceae</taxon>
        <taxon>Saccharothrix</taxon>
    </lineage>
</organism>
<protein>
    <submittedName>
        <fullName evidence="2">Uncharacterized protein</fullName>
    </submittedName>
</protein>
<dbReference type="KEGG" id="sesp:BN6_32650"/>
<feature type="region of interest" description="Disordered" evidence="1">
    <location>
        <begin position="1"/>
        <end position="20"/>
    </location>
</feature>
<dbReference type="HOGENOM" id="CLU_1577384_0_0_11"/>
<dbReference type="PATRIC" id="fig|1179773.3.peg.3267"/>
<dbReference type="eggNOG" id="ENOG5033XF2">
    <property type="taxonomic scope" value="Bacteria"/>
</dbReference>
<evidence type="ECO:0000313" key="2">
    <source>
        <dbReference type="EMBL" id="CCH30569.1"/>
    </source>
</evidence>
<gene>
    <name evidence="2" type="ordered locus">BN6_32650</name>
</gene>
<evidence type="ECO:0000256" key="1">
    <source>
        <dbReference type="SAM" id="MobiDB-lite"/>
    </source>
</evidence>
<accession>K0K144</accession>
<reference evidence="2 3" key="1">
    <citation type="journal article" date="2012" name="BMC Genomics">
        <title>Complete genome sequence of Saccharothrix espanaensis DSM 44229T and comparison to the other completely sequenced Pseudonocardiaceae.</title>
        <authorList>
            <person name="Strobel T."/>
            <person name="Al-Dilaimi A."/>
            <person name="Blom J."/>
            <person name="Gessner A."/>
            <person name="Kalinowski J."/>
            <person name="Luzhetska M."/>
            <person name="Puhler A."/>
            <person name="Szczepanowski R."/>
            <person name="Bechthold A."/>
            <person name="Ruckert C."/>
        </authorList>
    </citation>
    <scope>NUCLEOTIDE SEQUENCE [LARGE SCALE GENOMIC DNA]</scope>
    <source>
        <strain evidence="3">ATCC 51144 / DSM 44229 / JCM 9112 / NBRC 15066 / NRRL 15764</strain>
    </source>
</reference>